<dbReference type="SUPFAM" id="SSF55729">
    <property type="entry name" value="Acyl-CoA N-acyltransferases (Nat)"/>
    <property type="match status" value="1"/>
</dbReference>
<reference evidence="2 3" key="1">
    <citation type="submission" date="2017-11" db="EMBL/GenBank/DDBJ databases">
        <title>Genomic Encyclopedia of Archaeal and Bacterial Type Strains, Phase II (KMG-II): From Individual Species to Whole Genera.</title>
        <authorList>
            <person name="Goeker M."/>
        </authorList>
    </citation>
    <scope>NUCLEOTIDE SEQUENCE [LARGE SCALE GENOMIC DNA]</scope>
    <source>
        <strain evidence="2 3">DSM 16400</strain>
    </source>
</reference>
<protein>
    <submittedName>
        <fullName evidence="2">RimJ/RimL family protein N-acetyltransferase</fullName>
    </submittedName>
</protein>
<evidence type="ECO:0000259" key="1">
    <source>
        <dbReference type="PROSITE" id="PS51186"/>
    </source>
</evidence>
<dbReference type="GO" id="GO:0016747">
    <property type="term" value="F:acyltransferase activity, transferring groups other than amino-acyl groups"/>
    <property type="evidence" value="ECO:0007669"/>
    <property type="project" value="InterPro"/>
</dbReference>
<feature type="domain" description="N-acetyltransferase" evidence="1">
    <location>
        <begin position="24"/>
        <end position="188"/>
    </location>
</feature>
<dbReference type="PANTHER" id="PTHR43792:SF1">
    <property type="entry name" value="N-ACETYLTRANSFERASE DOMAIN-CONTAINING PROTEIN"/>
    <property type="match status" value="1"/>
</dbReference>
<keyword evidence="3" id="KW-1185">Reference proteome</keyword>
<dbReference type="Gene3D" id="3.40.630.30">
    <property type="match status" value="1"/>
</dbReference>
<dbReference type="PANTHER" id="PTHR43792">
    <property type="entry name" value="GNAT FAMILY, PUTATIVE (AFU_ORTHOLOGUE AFUA_3G00765)-RELATED-RELATED"/>
    <property type="match status" value="1"/>
</dbReference>
<dbReference type="Pfam" id="PF13302">
    <property type="entry name" value="Acetyltransf_3"/>
    <property type="match status" value="1"/>
</dbReference>
<dbReference type="Proteomes" id="UP000231742">
    <property type="component" value="Unassembled WGS sequence"/>
</dbReference>
<gene>
    <name evidence="2" type="ORF">CLV85_1925</name>
</gene>
<dbReference type="PROSITE" id="PS51186">
    <property type="entry name" value="GNAT"/>
    <property type="match status" value="1"/>
</dbReference>
<dbReference type="AlphaFoldDB" id="A0A2M9D2R3"/>
<dbReference type="OrthoDB" id="9132139at2"/>
<dbReference type="EMBL" id="PGFH01000002">
    <property type="protein sequence ID" value="PJJ78355.1"/>
    <property type="molecule type" value="Genomic_DNA"/>
</dbReference>
<sequence length="188" mass="21134">MPRYDAQPTLELSLCVPIMHTERLLLRPHRMADAERWHEMQSNPQVSEYTAWPQRTRRSALRQLKRRTRQTQLHRVDDVLAVAIERDGELVGEVSLQLRSLTAMTRCLEVSWIVHPAHQGQGIGYEAMRPLLAYARAHIHALLLVAVVHPANAASVALAHKLKLHPLPGTADRTVFVGRNGPLAVVAP</sequence>
<evidence type="ECO:0000313" key="2">
    <source>
        <dbReference type="EMBL" id="PJJ78355.1"/>
    </source>
</evidence>
<organism evidence="2 3">
    <name type="scientific">Salinibacterium amurskyense</name>
    <dbReference type="NCBI Taxonomy" id="205941"/>
    <lineage>
        <taxon>Bacteria</taxon>
        <taxon>Bacillati</taxon>
        <taxon>Actinomycetota</taxon>
        <taxon>Actinomycetes</taxon>
        <taxon>Micrococcales</taxon>
        <taxon>Microbacteriaceae</taxon>
        <taxon>Salinibacterium</taxon>
    </lineage>
</organism>
<dbReference type="CDD" id="cd04301">
    <property type="entry name" value="NAT_SF"/>
    <property type="match status" value="1"/>
</dbReference>
<accession>A0A2M9D2R3</accession>
<dbReference type="InterPro" id="IPR016181">
    <property type="entry name" value="Acyl_CoA_acyltransferase"/>
</dbReference>
<proteinExistence type="predicted"/>
<keyword evidence="2" id="KW-0808">Transferase</keyword>
<comment type="caution">
    <text evidence="2">The sequence shown here is derived from an EMBL/GenBank/DDBJ whole genome shotgun (WGS) entry which is preliminary data.</text>
</comment>
<dbReference type="SMR" id="A0A2M9D2R3"/>
<dbReference type="RefSeq" id="WP_100389405.1">
    <property type="nucleotide sequence ID" value="NZ_BMZU01000002.1"/>
</dbReference>
<dbReference type="InterPro" id="IPR051531">
    <property type="entry name" value="N-acetyltransferase"/>
</dbReference>
<dbReference type="InterPro" id="IPR000182">
    <property type="entry name" value="GNAT_dom"/>
</dbReference>
<evidence type="ECO:0000313" key="3">
    <source>
        <dbReference type="Proteomes" id="UP000231742"/>
    </source>
</evidence>
<name>A0A2M9D2R3_9MICO</name>